<organism evidence="1 2">
    <name type="scientific">Sedimentitalea nanhaiensis</name>
    <dbReference type="NCBI Taxonomy" id="999627"/>
    <lineage>
        <taxon>Bacteria</taxon>
        <taxon>Pseudomonadati</taxon>
        <taxon>Pseudomonadota</taxon>
        <taxon>Alphaproteobacteria</taxon>
        <taxon>Rhodobacterales</taxon>
        <taxon>Paracoccaceae</taxon>
        <taxon>Sedimentitalea</taxon>
    </lineage>
</organism>
<evidence type="ECO:0000313" key="1">
    <source>
        <dbReference type="EMBL" id="SFT35048.1"/>
    </source>
</evidence>
<dbReference type="Proteomes" id="UP000182466">
    <property type="component" value="Unassembled WGS sequence"/>
</dbReference>
<sequence length="68" mass="7345">MDSFVFRPVSGETGRVVKIPDIAGESQRGMHVDPVIPGTGDFEDPLLGFEDPLLGTVTSTYIDDFVFG</sequence>
<accession>A0A1I6X9I5</accession>
<evidence type="ECO:0000313" key="2">
    <source>
        <dbReference type="Proteomes" id="UP000182466"/>
    </source>
</evidence>
<dbReference type="RefSeq" id="WP_027263107.1">
    <property type="nucleotide sequence ID" value="NZ_FPAW01000001.1"/>
</dbReference>
<name>A0A1I6X9I5_9RHOB</name>
<dbReference type="OrthoDB" id="7867066at2"/>
<dbReference type="EMBL" id="FPAW01000001">
    <property type="protein sequence ID" value="SFT35048.1"/>
    <property type="molecule type" value="Genomic_DNA"/>
</dbReference>
<gene>
    <name evidence="1" type="ORF">SAMN05216236_101162</name>
</gene>
<dbReference type="AlphaFoldDB" id="A0A1I6X9I5"/>
<proteinExistence type="predicted"/>
<reference evidence="1 2" key="1">
    <citation type="submission" date="2016-10" db="EMBL/GenBank/DDBJ databases">
        <authorList>
            <person name="de Groot N.N."/>
        </authorList>
    </citation>
    <scope>NUCLEOTIDE SEQUENCE [LARGE SCALE GENOMIC DNA]</scope>
    <source>
        <strain evidence="1 2">CGMCC 1.10959</strain>
    </source>
</reference>
<keyword evidence="2" id="KW-1185">Reference proteome</keyword>
<dbReference type="STRING" id="999627.SAMN05216236_101162"/>
<protein>
    <submittedName>
        <fullName evidence="1">Uncharacterized protein</fullName>
    </submittedName>
</protein>